<accession>A0A7S0XS89</accession>
<proteinExistence type="predicted"/>
<organism evidence="1">
    <name type="scientific">Skeletonema marinoi</name>
    <dbReference type="NCBI Taxonomy" id="267567"/>
    <lineage>
        <taxon>Eukaryota</taxon>
        <taxon>Sar</taxon>
        <taxon>Stramenopiles</taxon>
        <taxon>Ochrophyta</taxon>
        <taxon>Bacillariophyta</taxon>
        <taxon>Coscinodiscophyceae</taxon>
        <taxon>Thalassiosirophycidae</taxon>
        <taxon>Thalassiosirales</taxon>
        <taxon>Skeletonemataceae</taxon>
        <taxon>Skeletonema</taxon>
        <taxon>Skeletonema marinoi-dohrnii complex</taxon>
    </lineage>
</organism>
<sequence>MDLADFPRLRELNLRKTSVAGDIRDIGERDFLALEVLTLPKGVYGGSGREFQLISDVPDVMNTLYSLRKKRPRLLLKDWYGKLSKDSPDWYDGEDDFVGVDTAPLYIAFVEAGARVGYRWESANDVPNPCEVNWLDPEPDRDSSGYEEYIEESQELEGEVDIYRGFHQPPTEEQYTRLCAAVYED</sequence>
<dbReference type="AlphaFoldDB" id="A0A7S0XS89"/>
<name>A0A7S0XS89_9STRA</name>
<evidence type="ECO:0000313" key="1">
    <source>
        <dbReference type="EMBL" id="CAD8732908.1"/>
    </source>
</evidence>
<protein>
    <submittedName>
        <fullName evidence="1">Uncharacterized protein</fullName>
    </submittedName>
</protein>
<gene>
    <name evidence="1" type="ORF">SMAR0319_LOCUS57</name>
</gene>
<dbReference type="EMBL" id="HBFJ01000073">
    <property type="protein sequence ID" value="CAD8732908.1"/>
    <property type="molecule type" value="Transcribed_RNA"/>
</dbReference>
<reference evidence="1" key="1">
    <citation type="submission" date="2021-01" db="EMBL/GenBank/DDBJ databases">
        <authorList>
            <person name="Corre E."/>
            <person name="Pelletier E."/>
            <person name="Niang G."/>
            <person name="Scheremetjew M."/>
            <person name="Finn R."/>
            <person name="Kale V."/>
            <person name="Holt S."/>
            <person name="Cochrane G."/>
            <person name="Meng A."/>
            <person name="Brown T."/>
            <person name="Cohen L."/>
        </authorList>
    </citation>
    <scope>NUCLEOTIDE SEQUENCE</scope>
    <source>
        <strain evidence="1">SM1012Hels-07</strain>
    </source>
</reference>